<feature type="coiled-coil region" evidence="1">
    <location>
        <begin position="16"/>
        <end position="63"/>
    </location>
</feature>
<keyword evidence="2" id="KW-1133">Transmembrane helix</keyword>
<comment type="caution">
    <text evidence="4">The sequence shown here is derived from an EMBL/GenBank/DDBJ whole genome shotgun (WGS) entry which is preliminary data.</text>
</comment>
<dbReference type="Pfam" id="PF14257">
    <property type="entry name" value="DUF4349"/>
    <property type="match status" value="1"/>
</dbReference>
<feature type="domain" description="DUF4349" evidence="3">
    <location>
        <begin position="1"/>
        <end position="122"/>
    </location>
</feature>
<evidence type="ECO:0000256" key="1">
    <source>
        <dbReference type="SAM" id="Coils"/>
    </source>
</evidence>
<dbReference type="AlphaFoldDB" id="X0U1A7"/>
<evidence type="ECO:0000256" key="2">
    <source>
        <dbReference type="SAM" id="Phobius"/>
    </source>
</evidence>
<dbReference type="EMBL" id="BARS01028782">
    <property type="protein sequence ID" value="GAF99553.1"/>
    <property type="molecule type" value="Genomic_DNA"/>
</dbReference>
<dbReference type="InterPro" id="IPR025645">
    <property type="entry name" value="DUF4349"/>
</dbReference>
<keyword evidence="1" id="KW-0175">Coiled coil</keyword>
<keyword evidence="2" id="KW-0812">Transmembrane</keyword>
<proteinExistence type="predicted"/>
<protein>
    <recommendedName>
        <fullName evidence="3">DUF4349 domain-containing protein</fullName>
    </recommendedName>
</protein>
<accession>X0U1A7</accession>
<feature type="non-terminal residue" evidence="4">
    <location>
        <position position="1"/>
    </location>
</feature>
<gene>
    <name evidence="4" type="ORF">S01H1_45078</name>
</gene>
<evidence type="ECO:0000259" key="3">
    <source>
        <dbReference type="Pfam" id="PF14257"/>
    </source>
</evidence>
<feature type="transmembrane region" description="Helical" evidence="2">
    <location>
        <begin position="106"/>
        <end position="125"/>
    </location>
</feature>
<sequence length="133" mass="15176">DVTEEYVDLEARLHNLEATEAQYLALLEKAETVEEMLKVQQALSNVRGEIERIEGRMKYLERTSDMALIEVTLKEAKGLAEPWSASSAFKSAVRGLTTFGRGLATVLIWLGVFCWIWVPPLVIWIRRRRKAKA</sequence>
<name>X0U1A7_9ZZZZ</name>
<organism evidence="4">
    <name type="scientific">marine sediment metagenome</name>
    <dbReference type="NCBI Taxonomy" id="412755"/>
    <lineage>
        <taxon>unclassified sequences</taxon>
        <taxon>metagenomes</taxon>
        <taxon>ecological metagenomes</taxon>
    </lineage>
</organism>
<reference evidence="4" key="1">
    <citation type="journal article" date="2014" name="Front. Microbiol.">
        <title>High frequency of phylogenetically diverse reductive dehalogenase-homologous genes in deep subseafloor sedimentary metagenomes.</title>
        <authorList>
            <person name="Kawai M."/>
            <person name="Futagami T."/>
            <person name="Toyoda A."/>
            <person name="Takaki Y."/>
            <person name="Nishi S."/>
            <person name="Hori S."/>
            <person name="Arai W."/>
            <person name="Tsubouchi T."/>
            <person name="Morono Y."/>
            <person name="Uchiyama I."/>
            <person name="Ito T."/>
            <person name="Fujiyama A."/>
            <person name="Inagaki F."/>
            <person name="Takami H."/>
        </authorList>
    </citation>
    <scope>NUCLEOTIDE SEQUENCE</scope>
    <source>
        <strain evidence="4">Expedition CK06-06</strain>
    </source>
</reference>
<keyword evidence="2" id="KW-0472">Membrane</keyword>
<evidence type="ECO:0000313" key="4">
    <source>
        <dbReference type="EMBL" id="GAF99553.1"/>
    </source>
</evidence>